<reference evidence="3 4" key="1">
    <citation type="submission" date="2016-11" db="EMBL/GenBank/DDBJ databases">
        <authorList>
            <person name="Jaros S."/>
            <person name="Januszkiewicz K."/>
            <person name="Wedrychowicz H."/>
        </authorList>
    </citation>
    <scope>NUCLEOTIDE SEQUENCE [LARGE SCALE GENOMIC DNA]</scope>
    <source>
        <strain evidence="3 4">DSM 17459</strain>
    </source>
</reference>
<name>A0A1M4SYK8_9CLOT</name>
<dbReference type="InterPro" id="IPR013022">
    <property type="entry name" value="Xyl_isomerase-like_TIM-brl"/>
</dbReference>
<accession>A0A1M4SYK8</accession>
<dbReference type="EMBL" id="FQVI01000001">
    <property type="protein sequence ID" value="SHE37318.1"/>
    <property type="molecule type" value="Genomic_DNA"/>
</dbReference>
<dbReference type="InterPro" id="IPR036237">
    <property type="entry name" value="Xyl_isomerase-like_sf"/>
</dbReference>
<proteinExistence type="predicted"/>
<gene>
    <name evidence="3" type="ORF">SAMN02745158_00331</name>
</gene>
<dbReference type="RefSeq" id="WP_072848512.1">
    <property type="nucleotide sequence ID" value="NZ_FQVI01000001.1"/>
</dbReference>
<dbReference type="InterPro" id="IPR050417">
    <property type="entry name" value="Sugar_Epim/Isomerase"/>
</dbReference>
<dbReference type="Proteomes" id="UP000184245">
    <property type="component" value="Unassembled WGS sequence"/>
</dbReference>
<organism evidence="3 4">
    <name type="scientific">Lactonifactor longoviformis DSM 17459</name>
    <dbReference type="NCBI Taxonomy" id="1122155"/>
    <lineage>
        <taxon>Bacteria</taxon>
        <taxon>Bacillati</taxon>
        <taxon>Bacillota</taxon>
        <taxon>Clostridia</taxon>
        <taxon>Eubacteriales</taxon>
        <taxon>Clostridiaceae</taxon>
        <taxon>Lactonifactor</taxon>
    </lineage>
</organism>
<dbReference type="GO" id="GO:0016853">
    <property type="term" value="F:isomerase activity"/>
    <property type="evidence" value="ECO:0007669"/>
    <property type="project" value="UniProtKB-KW"/>
</dbReference>
<protein>
    <submittedName>
        <fullName evidence="3">Sugar phosphate isomerase/epimerase</fullName>
    </submittedName>
</protein>
<evidence type="ECO:0000313" key="3">
    <source>
        <dbReference type="EMBL" id="SHE37318.1"/>
    </source>
</evidence>
<sequence length="276" mass="31015">MNAVSFSLTLASQLEDTAPFLYGGPFDQGILYAHSLGYDCVEIHTARPQELPVEDIDAALSDTGIRISAFGTGRVYAEEGLSLIDPSPKKRGEAVARMKSFITLASRFGCLVIIGCIRGNLSALSQKNFSLQLLSESMTELDRYAAEQEVLLVMEPINRYENNFLCSTDEVADFIHKNAYTNVKLMVDSFHMNIEEKDILDSFAKHYSDIYYIHFADSNRSWPGQGHIDFKKIVAFLKDCNYNKTISAECQYFPEAKIAASHWLSAVKELYKENES</sequence>
<dbReference type="PANTHER" id="PTHR43489:SF7">
    <property type="entry name" value="3-DEHYDRO-D-GULOSIDE 4-EPIMERASE-RELATED"/>
    <property type="match status" value="1"/>
</dbReference>
<dbReference type="AlphaFoldDB" id="A0A1M4SYK8"/>
<evidence type="ECO:0000259" key="2">
    <source>
        <dbReference type="Pfam" id="PF01261"/>
    </source>
</evidence>
<dbReference type="PANTHER" id="PTHR43489">
    <property type="entry name" value="ISOMERASE"/>
    <property type="match status" value="1"/>
</dbReference>
<evidence type="ECO:0000313" key="4">
    <source>
        <dbReference type="Proteomes" id="UP000184245"/>
    </source>
</evidence>
<dbReference type="OrthoDB" id="9786584at2"/>
<dbReference type="Gene3D" id="3.20.20.150">
    <property type="entry name" value="Divalent-metal-dependent TIM barrel enzymes"/>
    <property type="match status" value="1"/>
</dbReference>
<dbReference type="STRING" id="1122155.SAMN02745158_00331"/>
<keyword evidence="4" id="KW-1185">Reference proteome</keyword>
<evidence type="ECO:0000256" key="1">
    <source>
        <dbReference type="ARBA" id="ARBA00023235"/>
    </source>
</evidence>
<feature type="domain" description="Xylose isomerase-like TIM barrel" evidence="2">
    <location>
        <begin position="32"/>
        <end position="256"/>
    </location>
</feature>
<keyword evidence="1 3" id="KW-0413">Isomerase</keyword>
<dbReference type="SUPFAM" id="SSF51658">
    <property type="entry name" value="Xylose isomerase-like"/>
    <property type="match status" value="1"/>
</dbReference>
<dbReference type="Pfam" id="PF01261">
    <property type="entry name" value="AP_endonuc_2"/>
    <property type="match status" value="1"/>
</dbReference>